<sequence length="45" mass="5051">MLGLNMSGYNIHIIFNDTLDNRNEYSSINLFTAEGTADLLMARSI</sequence>
<keyword evidence="2" id="KW-1185">Reference proteome</keyword>
<name>H8YX94_9GAMM</name>
<evidence type="ECO:0000313" key="2">
    <source>
        <dbReference type="Proteomes" id="UP000002964"/>
    </source>
</evidence>
<dbReference type="Proteomes" id="UP000002964">
    <property type="component" value="Unassembled WGS sequence"/>
</dbReference>
<dbReference type="HOGENOM" id="CLU_3206431_0_0_6"/>
<organism evidence="1 2">
    <name type="scientific">Thiorhodovibrio frisius</name>
    <dbReference type="NCBI Taxonomy" id="631362"/>
    <lineage>
        <taxon>Bacteria</taxon>
        <taxon>Pseudomonadati</taxon>
        <taxon>Pseudomonadota</taxon>
        <taxon>Gammaproteobacteria</taxon>
        <taxon>Chromatiales</taxon>
        <taxon>Chromatiaceae</taxon>
        <taxon>Thiorhodovibrio</taxon>
    </lineage>
</organism>
<gene>
    <name evidence="1" type="ORF">Thi970DRAFT_00721</name>
</gene>
<accession>H8YX94</accession>
<dbReference type="AlphaFoldDB" id="H8YX94"/>
<reference evidence="1 2" key="2">
    <citation type="submission" date="2011-11" db="EMBL/GenBank/DDBJ databases">
        <authorList>
            <consortium name="US DOE Joint Genome Institute"/>
            <person name="Lucas S."/>
            <person name="Han J."/>
            <person name="Lapidus A."/>
            <person name="Cheng J.-F."/>
            <person name="Goodwin L."/>
            <person name="Pitluck S."/>
            <person name="Peters L."/>
            <person name="Ovchinnikova G."/>
            <person name="Zhang X."/>
            <person name="Detter J.C."/>
            <person name="Han C."/>
            <person name="Tapia R."/>
            <person name="Land M."/>
            <person name="Hauser L."/>
            <person name="Kyrpides N."/>
            <person name="Ivanova N."/>
            <person name="Pagani I."/>
            <person name="Vogl K."/>
            <person name="Liu Z."/>
            <person name="Overmann J."/>
            <person name="Frigaard N.-U."/>
            <person name="Bryant D."/>
            <person name="Woyke T."/>
        </authorList>
    </citation>
    <scope>NUCLEOTIDE SEQUENCE [LARGE SCALE GENOMIC DNA]</scope>
    <source>
        <strain evidence="1 2">970</strain>
    </source>
</reference>
<protein>
    <submittedName>
        <fullName evidence="1">Uncharacterized protein</fullName>
    </submittedName>
</protein>
<evidence type="ECO:0000313" key="1">
    <source>
        <dbReference type="EMBL" id="EIC23070.1"/>
    </source>
</evidence>
<proteinExistence type="predicted"/>
<dbReference type="EMBL" id="JH603168">
    <property type="protein sequence ID" value="EIC23070.1"/>
    <property type="molecule type" value="Genomic_DNA"/>
</dbReference>
<reference evidence="2" key="1">
    <citation type="submission" date="2011-06" db="EMBL/GenBank/DDBJ databases">
        <authorList>
            <consortium name="US DOE Joint Genome Institute (JGI-PGF)"/>
            <person name="Lucas S."/>
            <person name="Han J."/>
            <person name="Lapidus A."/>
            <person name="Cheng J.-F."/>
            <person name="Goodwin L."/>
            <person name="Pitluck S."/>
            <person name="Peters L."/>
            <person name="Land M.L."/>
            <person name="Hauser L."/>
            <person name="Vogl K."/>
            <person name="Liu Z."/>
            <person name="Overmann J."/>
            <person name="Frigaard N.-U."/>
            <person name="Bryant D.A."/>
            <person name="Woyke T.J."/>
        </authorList>
    </citation>
    <scope>NUCLEOTIDE SEQUENCE [LARGE SCALE GENOMIC DNA]</scope>
    <source>
        <strain evidence="2">970</strain>
    </source>
</reference>